<dbReference type="Gene3D" id="2.40.170.20">
    <property type="entry name" value="TonB-dependent receptor, beta-barrel domain"/>
    <property type="match status" value="1"/>
</dbReference>
<evidence type="ECO:0000256" key="2">
    <source>
        <dbReference type="ARBA" id="ARBA00022448"/>
    </source>
</evidence>
<dbReference type="Proteomes" id="UP000236736">
    <property type="component" value="Unassembled WGS sequence"/>
</dbReference>
<evidence type="ECO:0000256" key="7">
    <source>
        <dbReference type="ARBA" id="ARBA00023237"/>
    </source>
</evidence>
<dbReference type="InterPro" id="IPR012910">
    <property type="entry name" value="Plug_dom"/>
</dbReference>
<dbReference type="InterPro" id="IPR036942">
    <property type="entry name" value="Beta-barrel_TonB_sf"/>
</dbReference>
<dbReference type="Gene3D" id="2.170.130.10">
    <property type="entry name" value="TonB-dependent receptor, plug domain"/>
    <property type="match status" value="1"/>
</dbReference>
<keyword evidence="6 8" id="KW-0472">Membrane</keyword>
<evidence type="ECO:0000256" key="10">
    <source>
        <dbReference type="SAM" id="SignalP"/>
    </source>
</evidence>
<evidence type="ECO:0000256" key="1">
    <source>
        <dbReference type="ARBA" id="ARBA00004571"/>
    </source>
</evidence>
<protein>
    <submittedName>
        <fullName evidence="13">Iron complex outermembrane recepter protein</fullName>
    </submittedName>
</protein>
<keyword evidence="14" id="KW-1185">Reference proteome</keyword>
<dbReference type="SUPFAM" id="SSF49464">
    <property type="entry name" value="Carboxypeptidase regulatory domain-like"/>
    <property type="match status" value="1"/>
</dbReference>
<dbReference type="PROSITE" id="PS52016">
    <property type="entry name" value="TONB_DEPENDENT_REC_3"/>
    <property type="match status" value="1"/>
</dbReference>
<keyword evidence="5 9" id="KW-0798">TonB box</keyword>
<keyword evidence="3 8" id="KW-1134">Transmembrane beta strand</keyword>
<accession>A0A1H5XGK5</accession>
<dbReference type="InterPro" id="IPR000531">
    <property type="entry name" value="Beta-barrel_TonB"/>
</dbReference>
<feature type="domain" description="TonB-dependent receptor-like beta-barrel" evidence="11">
    <location>
        <begin position="427"/>
        <end position="973"/>
    </location>
</feature>
<dbReference type="InterPro" id="IPR008969">
    <property type="entry name" value="CarboxyPept-like_regulatory"/>
</dbReference>
<keyword evidence="7 8" id="KW-0998">Cell outer membrane</keyword>
<name>A0A1H5XGK5_9BACT</name>
<dbReference type="FunFam" id="2.60.40.1120:FF:000003">
    <property type="entry name" value="Outer membrane protein Omp121"/>
    <property type="match status" value="1"/>
</dbReference>
<evidence type="ECO:0000256" key="3">
    <source>
        <dbReference type="ARBA" id="ARBA00022452"/>
    </source>
</evidence>
<dbReference type="NCBIfam" id="TIGR04057">
    <property type="entry name" value="SusC_RagA_signa"/>
    <property type="match status" value="1"/>
</dbReference>
<feature type="chain" id="PRO_5009289423" evidence="10">
    <location>
        <begin position="36"/>
        <end position="1019"/>
    </location>
</feature>
<dbReference type="Gene3D" id="2.60.40.1120">
    <property type="entry name" value="Carboxypeptidase-like, regulatory domain"/>
    <property type="match status" value="1"/>
</dbReference>
<evidence type="ECO:0000313" key="14">
    <source>
        <dbReference type="Proteomes" id="UP000236736"/>
    </source>
</evidence>
<dbReference type="InterPro" id="IPR039426">
    <property type="entry name" value="TonB-dep_rcpt-like"/>
</dbReference>
<comment type="similarity">
    <text evidence="8 9">Belongs to the TonB-dependent receptor family.</text>
</comment>
<reference evidence="14" key="1">
    <citation type="submission" date="2016-10" db="EMBL/GenBank/DDBJ databases">
        <authorList>
            <person name="Varghese N."/>
            <person name="Submissions S."/>
        </authorList>
    </citation>
    <scope>NUCLEOTIDE SEQUENCE [LARGE SCALE GENOMIC DNA]</scope>
    <source>
        <strain evidence="14">DSM 17298</strain>
    </source>
</reference>
<evidence type="ECO:0000256" key="4">
    <source>
        <dbReference type="ARBA" id="ARBA00022692"/>
    </source>
</evidence>
<dbReference type="Pfam" id="PF00593">
    <property type="entry name" value="TonB_dep_Rec_b-barrel"/>
    <property type="match status" value="1"/>
</dbReference>
<dbReference type="NCBIfam" id="TIGR04056">
    <property type="entry name" value="OMP_RagA_SusC"/>
    <property type="match status" value="1"/>
</dbReference>
<dbReference type="FunFam" id="2.170.130.10:FF:000008">
    <property type="entry name" value="SusC/RagA family TonB-linked outer membrane protein"/>
    <property type="match status" value="1"/>
</dbReference>
<evidence type="ECO:0000256" key="9">
    <source>
        <dbReference type="RuleBase" id="RU003357"/>
    </source>
</evidence>
<dbReference type="Pfam" id="PF07715">
    <property type="entry name" value="Plug"/>
    <property type="match status" value="1"/>
</dbReference>
<evidence type="ECO:0000259" key="11">
    <source>
        <dbReference type="Pfam" id="PF00593"/>
    </source>
</evidence>
<dbReference type="InterPro" id="IPR023996">
    <property type="entry name" value="TonB-dep_OMP_SusC/RagA"/>
</dbReference>
<dbReference type="AlphaFoldDB" id="A0A1H5XGK5"/>
<keyword evidence="4 8" id="KW-0812">Transmembrane</keyword>
<dbReference type="STRING" id="1120964.GCA_001313265_07840"/>
<evidence type="ECO:0000259" key="12">
    <source>
        <dbReference type="Pfam" id="PF07715"/>
    </source>
</evidence>
<dbReference type="Pfam" id="PF13715">
    <property type="entry name" value="CarbopepD_reg_2"/>
    <property type="match status" value="1"/>
</dbReference>
<evidence type="ECO:0000256" key="6">
    <source>
        <dbReference type="ARBA" id="ARBA00023136"/>
    </source>
</evidence>
<keyword evidence="2 8" id="KW-0813">Transport</keyword>
<proteinExistence type="inferred from homology"/>
<evidence type="ECO:0000256" key="5">
    <source>
        <dbReference type="ARBA" id="ARBA00023077"/>
    </source>
</evidence>
<sequence>MGNFTIRQTRKMLRLHLVCSLIFLSWGFAASQAYALSVDSNREILAVITGTVQDETGAPLPGAAILVKGTTNGTITDLDGNFSIDVPADAVLVISYLGYTAQEVSVNGRSSLSIQLEPDARQLDELVVVGYGTQKRSDVTGAIGSVKNENFNRGVITNPVDLLQGKIAGVNITSTSGEPGANQNVIIRGIGSLRSGTQPLYVLDGFLLDNSDTGIASNPLNFLNPNDIESIDVLKDASATALYGSRASNGVIVITTKKGKAGTSRVNVSESTAWSAMANPIDVFSADEFRRQVVAVGGALEDFGGNTNWQDELTQVGLSQDFSLSMSGANTEKFSYFASLGYQNQEGILKNSELKRYSGKLNMNQKAFEGRLIVDYNLTASFTENLRPAIGSITSDMLYLNPTIPAFTNGQPTLLNTNALNPIKRNELYSDDAANNRILGTISPSFEILDGLTYKLNLGVDYSNTSRYIQYKPYTEVVNESNVSNGSLDELISANTNSLVENTLTYNWNNYKNNFTVLVGHSYQTFLDEFRGTSARGFAANNIEPRYQDHNSTTEFPTTVNSAATRNELQSYFGRLNYIYDEKYLFTATFRADGSSKFGANNKYGYFPSFALGWNLSKEGFMANSFFNNLKLRTSWGQTGNQEIPSKITKASFSEDRLANGAGSLNTYPIDTDGNTLDSYPYGIVFTRLANPNLQWEVSTQFDVGIDFAFFDYRLTGTLDYFNKVSSNILLEVVPADPVQPTSTFWDNIDNMKIFNSGIELALNYSSKPQSTFSYEIGGNVTFISNEVRDSPYSVLTTGAAQGAGQTGATINGYINNQPIGAFYMLQFDGIGEDGLNRFVDINGDGEILDNDRSVVGSAIPKVIYGINTNMRYKNFDLGLNFNGGAGNKIYNHTTMSLFTKAQLSRSNNTTAFAVQFPEESFNNANTVSTRFLENGAFFRLNNATLGYNVNPGQIGMGNAFETIRVAVTGQNLFVITDYSGFDPEVNTGATSAGIQTFGIDRFTYPRARTFMVNLNLTF</sequence>
<dbReference type="SUPFAM" id="SSF56935">
    <property type="entry name" value="Porins"/>
    <property type="match status" value="1"/>
</dbReference>
<organism evidence="13 14">
    <name type="scientific">Algoriphagus boritolerans DSM 17298 = JCM 18970</name>
    <dbReference type="NCBI Taxonomy" id="1120964"/>
    <lineage>
        <taxon>Bacteria</taxon>
        <taxon>Pseudomonadati</taxon>
        <taxon>Bacteroidota</taxon>
        <taxon>Cytophagia</taxon>
        <taxon>Cytophagales</taxon>
        <taxon>Cyclobacteriaceae</taxon>
        <taxon>Algoriphagus</taxon>
    </lineage>
</organism>
<dbReference type="EMBL" id="FNVR01000013">
    <property type="protein sequence ID" value="SEG10605.1"/>
    <property type="molecule type" value="Genomic_DNA"/>
</dbReference>
<feature type="domain" description="TonB-dependent receptor plug" evidence="12">
    <location>
        <begin position="136"/>
        <end position="251"/>
    </location>
</feature>
<dbReference type="GO" id="GO:0009279">
    <property type="term" value="C:cell outer membrane"/>
    <property type="evidence" value="ECO:0007669"/>
    <property type="project" value="UniProtKB-SubCell"/>
</dbReference>
<dbReference type="InterPro" id="IPR023997">
    <property type="entry name" value="TonB-dep_OMP_SusC/RagA_CS"/>
</dbReference>
<comment type="subcellular location">
    <subcellularLocation>
        <location evidence="1 8">Cell outer membrane</location>
        <topology evidence="1 8">Multi-pass membrane protein</topology>
    </subcellularLocation>
</comment>
<gene>
    <name evidence="13" type="ORF">SAMN03080598_02507</name>
</gene>
<dbReference type="RefSeq" id="WP_235009964.1">
    <property type="nucleotide sequence ID" value="NZ_FNVR01000013.1"/>
</dbReference>
<dbReference type="InterPro" id="IPR037066">
    <property type="entry name" value="Plug_dom_sf"/>
</dbReference>
<evidence type="ECO:0000256" key="8">
    <source>
        <dbReference type="PROSITE-ProRule" id="PRU01360"/>
    </source>
</evidence>
<feature type="signal peptide" evidence="10">
    <location>
        <begin position="1"/>
        <end position="35"/>
    </location>
</feature>
<keyword evidence="10" id="KW-0732">Signal</keyword>
<evidence type="ECO:0000313" key="13">
    <source>
        <dbReference type="EMBL" id="SEG10605.1"/>
    </source>
</evidence>